<feature type="compositionally biased region" description="Basic and acidic residues" evidence="2">
    <location>
        <begin position="631"/>
        <end position="652"/>
    </location>
</feature>
<accession>A0A8H4TSW0</accession>
<feature type="compositionally biased region" description="Acidic residues" evidence="2">
    <location>
        <begin position="120"/>
        <end position="129"/>
    </location>
</feature>
<feature type="compositionally biased region" description="Polar residues" evidence="2">
    <location>
        <begin position="238"/>
        <end position="249"/>
    </location>
</feature>
<gene>
    <name evidence="4" type="ORF">FSARC_8539</name>
</gene>
<keyword evidence="5" id="KW-1185">Reference proteome</keyword>
<dbReference type="PANTHER" id="PTHR35391:SF7">
    <property type="entry name" value="C2H2-TYPE DOMAIN-CONTAINING PROTEIN"/>
    <property type="match status" value="1"/>
</dbReference>
<feature type="region of interest" description="Disordered" evidence="2">
    <location>
        <begin position="227"/>
        <end position="294"/>
    </location>
</feature>
<keyword evidence="1" id="KW-0175">Coiled coil</keyword>
<dbReference type="InterPro" id="IPR058925">
    <property type="entry name" value="zf-C2H2_AcuF"/>
</dbReference>
<protein>
    <recommendedName>
        <fullName evidence="3">Oxidoreductase acuF-like C2H2 type zinc-finger domain-containing protein</fullName>
    </recommendedName>
</protein>
<sequence length="712" mass="79738">MDSIEERVSACLRGFNSLCNAPDIWASAASDENLHADDADDVSLLGLKNELSRFKVWSGNIGAHRKGRSSLDHRLRDASNIRDQVIQLLQDLQESLDDAKDILMGEITPWDQDSPPSDIADGDDSDDDNSFQIDPPASSELSQIFDGIVQNINCLFRLSVSIHNPSHSDRLKKASLIDTSHFEPFDVKHVRARFTTAPNTVTERLGRAISRRRQYFKYRELHHQKLASGLNDKDKTNRAQSTVASSLPDNLNLDEPISLELEDDQESDAGRSQTSYATSAPNQERRKIPALPQGAEDGPFECPFCFMMIRISSRRLWNSSEEIKTHLSMVHAATSDSAHLSSLLSICQQPKPEDDTAECPLCKEILPNLKQYQRHVGRHQEDLALFALPQLPGDDSGQNGEDTEDDARVEEQEEEEEEGEESDRDGVDAEPMLPESSDQDLVAEEDKVQERIRELETAARTSSSHPGSLTEEFAYDNPITRKEQEDALTHQCNQCYKTFTSADNLREEDPQMVREGLVGMIGSLNPGLELPREGDVIRLRGKGVTYPVHFPEHSIRDGRIVVSNVQVSAALRMEIPEGDSRKIRLTCNGRHLKDTNAPVRDYGVDHNSLVLAVSPHELEIDDDSFDKPAIHGYERGTDMRDDAKKTREKDLNHGSANPDQTDIMVGSDQLKEMGGYPRHSKCPPNILQILFATSNGFYTNRYIVTALENPLE</sequence>
<feature type="region of interest" description="Disordered" evidence="2">
    <location>
        <begin position="106"/>
        <end position="136"/>
    </location>
</feature>
<dbReference type="EMBL" id="JABEXW010000472">
    <property type="protein sequence ID" value="KAF4963442.1"/>
    <property type="molecule type" value="Genomic_DNA"/>
</dbReference>
<reference evidence="4" key="2">
    <citation type="submission" date="2020-05" db="EMBL/GenBank/DDBJ databases">
        <authorList>
            <person name="Kim H.-S."/>
            <person name="Proctor R.H."/>
            <person name="Brown D.W."/>
        </authorList>
    </citation>
    <scope>NUCLEOTIDE SEQUENCE</scope>
    <source>
        <strain evidence="4">NRRL 20472</strain>
    </source>
</reference>
<evidence type="ECO:0000313" key="4">
    <source>
        <dbReference type="EMBL" id="KAF4963442.1"/>
    </source>
</evidence>
<proteinExistence type="predicted"/>
<evidence type="ECO:0000259" key="3">
    <source>
        <dbReference type="Pfam" id="PF26082"/>
    </source>
</evidence>
<reference evidence="4" key="1">
    <citation type="journal article" date="2020" name="BMC Genomics">
        <title>Correction to: Identification and distribution of gene clusters required for synthesis of sphingolipid metabolism inhibitors in diverse species of the filamentous fungus Fusarium.</title>
        <authorList>
            <person name="Kim H.S."/>
            <person name="Lohmar J.M."/>
            <person name="Busman M."/>
            <person name="Brown D.W."/>
            <person name="Naumann T.A."/>
            <person name="Divon H.H."/>
            <person name="Lysoe E."/>
            <person name="Uhlig S."/>
            <person name="Proctor R.H."/>
        </authorList>
    </citation>
    <scope>NUCLEOTIDE SEQUENCE</scope>
    <source>
        <strain evidence="4">NRRL 20472</strain>
    </source>
</reference>
<dbReference type="PANTHER" id="PTHR35391">
    <property type="entry name" value="C2H2-TYPE DOMAIN-CONTAINING PROTEIN-RELATED"/>
    <property type="match status" value="1"/>
</dbReference>
<comment type="caution">
    <text evidence="4">The sequence shown here is derived from an EMBL/GenBank/DDBJ whole genome shotgun (WGS) entry which is preliminary data.</text>
</comment>
<feature type="domain" description="Oxidoreductase acuF-like C2H2 type zinc-finger" evidence="3">
    <location>
        <begin position="297"/>
        <end position="317"/>
    </location>
</feature>
<name>A0A8H4TSW0_9HYPO</name>
<dbReference type="OrthoDB" id="6133115at2759"/>
<evidence type="ECO:0000256" key="2">
    <source>
        <dbReference type="SAM" id="MobiDB-lite"/>
    </source>
</evidence>
<evidence type="ECO:0000256" key="1">
    <source>
        <dbReference type="SAM" id="Coils"/>
    </source>
</evidence>
<organism evidence="4 5">
    <name type="scientific">Fusarium sarcochroum</name>
    <dbReference type="NCBI Taxonomy" id="1208366"/>
    <lineage>
        <taxon>Eukaryota</taxon>
        <taxon>Fungi</taxon>
        <taxon>Dikarya</taxon>
        <taxon>Ascomycota</taxon>
        <taxon>Pezizomycotina</taxon>
        <taxon>Sordariomycetes</taxon>
        <taxon>Hypocreomycetidae</taxon>
        <taxon>Hypocreales</taxon>
        <taxon>Nectriaceae</taxon>
        <taxon>Fusarium</taxon>
        <taxon>Fusarium lateritium species complex</taxon>
    </lineage>
</organism>
<evidence type="ECO:0000313" key="5">
    <source>
        <dbReference type="Proteomes" id="UP000622797"/>
    </source>
</evidence>
<feature type="region of interest" description="Disordered" evidence="2">
    <location>
        <begin position="631"/>
        <end position="659"/>
    </location>
</feature>
<feature type="compositionally biased region" description="Polar residues" evidence="2">
    <location>
        <begin position="270"/>
        <end position="282"/>
    </location>
</feature>
<dbReference type="Proteomes" id="UP000622797">
    <property type="component" value="Unassembled WGS sequence"/>
</dbReference>
<feature type="compositionally biased region" description="Acidic residues" evidence="2">
    <location>
        <begin position="401"/>
        <end position="423"/>
    </location>
</feature>
<dbReference type="Pfam" id="PF26082">
    <property type="entry name" value="zf-C2H2_AcuF"/>
    <property type="match status" value="1"/>
</dbReference>
<feature type="coiled-coil region" evidence="1">
    <location>
        <begin position="75"/>
        <end position="102"/>
    </location>
</feature>
<feature type="region of interest" description="Disordered" evidence="2">
    <location>
        <begin position="389"/>
        <end position="448"/>
    </location>
</feature>
<dbReference type="AlphaFoldDB" id="A0A8H4TSW0"/>